<dbReference type="Proteomes" id="UP000240206">
    <property type="component" value="Unassembled WGS sequence"/>
</dbReference>
<gene>
    <name evidence="2" type="ORF">C7K08_10125</name>
</gene>
<feature type="transmembrane region" description="Helical" evidence="1">
    <location>
        <begin position="12"/>
        <end position="34"/>
    </location>
</feature>
<dbReference type="RefSeq" id="WP_106500512.1">
    <property type="nucleotide sequence ID" value="NZ_PXVC01000055.1"/>
</dbReference>
<reference evidence="3" key="1">
    <citation type="submission" date="2018-03" db="EMBL/GenBank/DDBJ databases">
        <title>Ecological and genomic features of two cosmopolitan and abundant freshwater picocyanobacteria.</title>
        <authorList>
            <person name="Cabello-Yeves P.J."/>
            <person name="Picazo A."/>
            <person name="Camacho A."/>
            <person name="Callieri C."/>
            <person name="Rosselli R."/>
            <person name="Roda-Garcia J."/>
            <person name="Coutinho F.H."/>
            <person name="Rodriguez-Valera F."/>
        </authorList>
    </citation>
    <scope>NUCLEOTIDE SEQUENCE [LARGE SCALE GENOMIC DNA]</scope>
    <source>
        <strain evidence="3">Tous</strain>
    </source>
</reference>
<keyword evidence="1" id="KW-0472">Membrane</keyword>
<comment type="caution">
    <text evidence="2">The sequence shown here is derived from an EMBL/GenBank/DDBJ whole genome shotgun (WGS) entry which is preliminary data.</text>
</comment>
<organism evidence="2 3">
    <name type="scientific">Synechococcus lacustris str. Tous</name>
    <dbReference type="NCBI Taxonomy" id="1910958"/>
    <lineage>
        <taxon>Bacteria</taxon>
        <taxon>Bacillati</taxon>
        <taxon>Cyanobacteriota</taxon>
        <taxon>Cyanophyceae</taxon>
        <taxon>Synechococcales</taxon>
        <taxon>Synechococcaceae</taxon>
        <taxon>Synechococcus</taxon>
    </lineage>
</organism>
<keyword evidence="3" id="KW-1185">Reference proteome</keyword>
<keyword evidence="1" id="KW-1133">Transmembrane helix</keyword>
<feature type="transmembrane region" description="Helical" evidence="1">
    <location>
        <begin position="54"/>
        <end position="75"/>
    </location>
</feature>
<proteinExistence type="predicted"/>
<dbReference type="STRING" id="1910958.BTM30_08260"/>
<protein>
    <submittedName>
        <fullName evidence="2">Uncharacterized protein</fullName>
    </submittedName>
</protein>
<name>A0A2P7ECR7_9SYNE</name>
<dbReference type="EMBL" id="PXVC01000055">
    <property type="protein sequence ID" value="PSI01012.1"/>
    <property type="molecule type" value="Genomic_DNA"/>
</dbReference>
<evidence type="ECO:0000313" key="3">
    <source>
        <dbReference type="Proteomes" id="UP000240206"/>
    </source>
</evidence>
<evidence type="ECO:0000256" key="1">
    <source>
        <dbReference type="SAM" id="Phobius"/>
    </source>
</evidence>
<keyword evidence="1" id="KW-0812">Transmembrane</keyword>
<evidence type="ECO:0000313" key="2">
    <source>
        <dbReference type="EMBL" id="PSI01012.1"/>
    </source>
</evidence>
<dbReference type="AlphaFoldDB" id="A0A2P7ECR7"/>
<sequence length="88" mass="9991">MNKPNPLKLWLDRLLVANVFLVILAAMWFLGAVALETRQVHGPLSLFQRLWEPLFTPAIGLLMAAALISAGWGWWQRRGPLLNRDSKN</sequence>
<accession>A0A2P7ECR7</accession>